<dbReference type="AlphaFoldDB" id="A0A1L6MWM0"/>
<dbReference type="STRING" id="1882918.BCY86_03445"/>
<keyword evidence="2" id="KW-1185">Reference proteome</keyword>
<dbReference type="KEGG" id="pabo:BCY86_03445"/>
<evidence type="ECO:0000313" key="1">
    <source>
        <dbReference type="EMBL" id="APR99835.1"/>
    </source>
</evidence>
<sequence length="282" mass="31573">MDRSFLQSIWIFFFLCSHQVGCIHPNVTSVIHYKPDTRAPIEKGEELKFTRWGLMNPSIPQPGFRVIQDTTTWNSIFPERDGKQIPLPLTLDWSRFMIIVAAGDGKAARSLRITRIVEGETAFHIYITETLPGKDCFIYERKEGLPFDIVLAPRTHKPVLFHVDSVHTIACGEPAPVSINCYLDGQSVTLSANASIPLGDTIECSFSPNDQKIHNKTWALSSIPKGSRAQAQKDADKNNARFAADVYGNYIVRANYTDEGEREGEVFLTLSAESNQTIIESL</sequence>
<proteinExistence type="predicted"/>
<evidence type="ECO:0000313" key="2">
    <source>
        <dbReference type="Proteomes" id="UP000185544"/>
    </source>
</evidence>
<gene>
    <name evidence="1" type="ORF">BCY86_03445</name>
</gene>
<name>A0A1L6MWM0_9BACT</name>
<accession>A0A1L6MWM0</accession>
<organism evidence="1 2">
    <name type="scientific">Pajaroellobacter abortibovis</name>
    <dbReference type="NCBI Taxonomy" id="1882918"/>
    <lineage>
        <taxon>Bacteria</taxon>
        <taxon>Pseudomonadati</taxon>
        <taxon>Myxococcota</taxon>
        <taxon>Polyangia</taxon>
        <taxon>Polyangiales</taxon>
        <taxon>Polyangiaceae</taxon>
    </lineage>
</organism>
<dbReference type="EMBL" id="CP016908">
    <property type="protein sequence ID" value="APR99835.1"/>
    <property type="molecule type" value="Genomic_DNA"/>
</dbReference>
<protein>
    <submittedName>
        <fullName evidence="1">Uncharacterized protein</fullName>
    </submittedName>
</protein>
<reference evidence="1 2" key="1">
    <citation type="submission" date="2016-08" db="EMBL/GenBank/DDBJ databases">
        <title>Identification and validation of antigenic proteins from Pajaroellobacter abortibovis using de-novo genome sequence assembly and reverse vaccinology.</title>
        <authorList>
            <person name="Welly B.T."/>
            <person name="Miller M.R."/>
            <person name="Stott J.L."/>
            <person name="Blanchard M.T."/>
            <person name="Islas-Trejo A.D."/>
            <person name="O'Rourke S.M."/>
            <person name="Young A.E."/>
            <person name="Medrano J.F."/>
            <person name="Van Eenennaam A.L."/>
        </authorList>
    </citation>
    <scope>NUCLEOTIDE SEQUENCE [LARGE SCALE GENOMIC DNA]</scope>
    <source>
        <strain evidence="1 2">BTF92-0548A/99-0131</strain>
    </source>
</reference>
<dbReference type="Proteomes" id="UP000185544">
    <property type="component" value="Chromosome"/>
</dbReference>